<evidence type="ECO:0000313" key="2">
    <source>
        <dbReference type="Proteomes" id="UP001066276"/>
    </source>
</evidence>
<name>A0AAV7MJR6_PLEWA</name>
<protein>
    <submittedName>
        <fullName evidence="1">Uncharacterized protein</fullName>
    </submittedName>
</protein>
<evidence type="ECO:0000313" key="1">
    <source>
        <dbReference type="EMBL" id="KAJ1103733.1"/>
    </source>
</evidence>
<proteinExistence type="predicted"/>
<dbReference type="EMBL" id="JANPWB010000013">
    <property type="protein sequence ID" value="KAJ1103733.1"/>
    <property type="molecule type" value="Genomic_DNA"/>
</dbReference>
<comment type="caution">
    <text evidence="1">The sequence shown here is derived from an EMBL/GenBank/DDBJ whole genome shotgun (WGS) entry which is preliminary data.</text>
</comment>
<sequence length="196" mass="21981">MLVCLIRSETAPYPILAIRDVKGGELHVQQAFNATFAAHFHKVYGALQHAVQPQELFDYLGTHPLQCFDLAERVSRETPITRQELLGAVRALNPAKSPGSDGLPAEFYKCFPQILLDSLLEVLVEAIDKGELPQSMREVLITVILMPGKEYRETGDTRYCVSKVPKMEAFFLLLSLCCGAIRVVQRWIETDCQFGL</sequence>
<organism evidence="1 2">
    <name type="scientific">Pleurodeles waltl</name>
    <name type="common">Iberian ribbed newt</name>
    <dbReference type="NCBI Taxonomy" id="8319"/>
    <lineage>
        <taxon>Eukaryota</taxon>
        <taxon>Metazoa</taxon>
        <taxon>Chordata</taxon>
        <taxon>Craniata</taxon>
        <taxon>Vertebrata</taxon>
        <taxon>Euteleostomi</taxon>
        <taxon>Amphibia</taxon>
        <taxon>Batrachia</taxon>
        <taxon>Caudata</taxon>
        <taxon>Salamandroidea</taxon>
        <taxon>Salamandridae</taxon>
        <taxon>Pleurodelinae</taxon>
        <taxon>Pleurodeles</taxon>
    </lineage>
</organism>
<keyword evidence="2" id="KW-1185">Reference proteome</keyword>
<reference evidence="1" key="1">
    <citation type="journal article" date="2022" name="bioRxiv">
        <title>Sequencing and chromosome-scale assembly of the giantPleurodeles waltlgenome.</title>
        <authorList>
            <person name="Brown T."/>
            <person name="Elewa A."/>
            <person name="Iarovenko S."/>
            <person name="Subramanian E."/>
            <person name="Araus A.J."/>
            <person name="Petzold A."/>
            <person name="Susuki M."/>
            <person name="Suzuki K.-i.T."/>
            <person name="Hayashi T."/>
            <person name="Toyoda A."/>
            <person name="Oliveira C."/>
            <person name="Osipova E."/>
            <person name="Leigh N.D."/>
            <person name="Simon A."/>
            <person name="Yun M.H."/>
        </authorList>
    </citation>
    <scope>NUCLEOTIDE SEQUENCE</scope>
    <source>
        <strain evidence="1">20211129_DDA</strain>
        <tissue evidence="1">Liver</tissue>
    </source>
</reference>
<accession>A0AAV7MJR6</accession>
<gene>
    <name evidence="1" type="ORF">NDU88_001154</name>
</gene>
<dbReference type="PANTHER" id="PTHR19446">
    <property type="entry name" value="REVERSE TRANSCRIPTASES"/>
    <property type="match status" value="1"/>
</dbReference>
<dbReference type="AlphaFoldDB" id="A0AAV7MJR6"/>
<dbReference type="Proteomes" id="UP001066276">
    <property type="component" value="Chromosome 9"/>
</dbReference>